<dbReference type="KEGG" id="vg:29059405"/>
<dbReference type="GeneID" id="29059405"/>
<keyword evidence="2" id="KW-1185">Reference proteome</keyword>
<dbReference type="EMBL" id="KX078569">
    <property type="protein sequence ID" value="ANM46638.1"/>
    <property type="molecule type" value="Genomic_DNA"/>
</dbReference>
<sequence>MISKAKLKNMSVKDLEIYSKDVKTGISKRKHIFEESQAKSDYEMLKRLENHYSEVKDVLSHKKRFDL</sequence>
<proteinExistence type="predicted"/>
<dbReference type="Proteomes" id="UP000203816">
    <property type="component" value="Segment"/>
</dbReference>
<organism evidence="1 2">
    <name type="scientific">Morganella phage vB_MmoM_MP1</name>
    <dbReference type="NCBI Taxonomy" id="1852628"/>
    <lineage>
        <taxon>Viruses</taxon>
        <taxon>Duplodnaviria</taxon>
        <taxon>Heunggongvirae</taxon>
        <taxon>Uroviricota</taxon>
        <taxon>Caudoviricetes</taxon>
        <taxon>Pantevenvirales</taxon>
        <taxon>Straboviridae</taxon>
        <taxon>Gualtarvirus</taxon>
        <taxon>Gualtarvirus mp1</taxon>
    </lineage>
</organism>
<name>A0A192YAY5_9CAUD</name>
<gene>
    <name evidence="1" type="ORF">MP1_gp0087</name>
</gene>
<reference evidence="1 2" key="1">
    <citation type="submission" date="2016-04" db="EMBL/GenBank/DDBJ databases">
        <title>Comparative genomics of Morganella phages MP1 and MP2 define new clades among the T4 and T7-like Viruses.</title>
        <authorList>
            <person name="Pinto G."/>
            <person name="Oliveira A."/>
            <person name="Malgorzata L."/>
            <person name="Kropinski A."/>
            <person name="Azeredo J."/>
        </authorList>
    </citation>
    <scope>NUCLEOTIDE SEQUENCE [LARGE SCALE GENOMIC DNA]</scope>
</reference>
<accession>A0A192YAY5</accession>
<dbReference type="RefSeq" id="YP_009279945.1">
    <property type="nucleotide sequence ID" value="NC_031020.1"/>
</dbReference>
<dbReference type="OrthoDB" id="22834at10239"/>
<evidence type="ECO:0000313" key="2">
    <source>
        <dbReference type="Proteomes" id="UP000203816"/>
    </source>
</evidence>
<protein>
    <submittedName>
        <fullName evidence="1">Uncharacterized protein</fullName>
    </submittedName>
</protein>
<evidence type="ECO:0000313" key="1">
    <source>
        <dbReference type="EMBL" id="ANM46638.1"/>
    </source>
</evidence>